<proteinExistence type="inferred from homology"/>
<evidence type="ECO:0000256" key="1">
    <source>
        <dbReference type="ARBA" id="ARBA00004496"/>
    </source>
</evidence>
<evidence type="ECO:0000256" key="2">
    <source>
        <dbReference type="ARBA" id="ARBA00007599"/>
    </source>
</evidence>
<reference evidence="11 12" key="1">
    <citation type="journal article" date="2016" name="Nat. Commun.">
        <title>Thousands of microbial genomes shed light on interconnected biogeochemical processes in an aquifer system.</title>
        <authorList>
            <person name="Anantharaman K."/>
            <person name="Brown C.T."/>
            <person name="Hug L.A."/>
            <person name="Sharon I."/>
            <person name="Castelle C.J."/>
            <person name="Probst A.J."/>
            <person name="Thomas B.C."/>
            <person name="Singh A."/>
            <person name="Wilkins M.J."/>
            <person name="Karaoz U."/>
            <person name="Brodie E.L."/>
            <person name="Williams K.H."/>
            <person name="Hubbard S.S."/>
            <person name="Banfield J.F."/>
        </authorList>
    </citation>
    <scope>NUCLEOTIDE SEQUENCE [LARGE SCALE GENOMIC DNA]</scope>
</reference>
<comment type="similarity">
    <text evidence="2">Belongs to the TsaE family.</text>
</comment>
<accession>A0A1F6FU35</accession>
<name>A0A1F6FU35_9BACT</name>
<dbReference type="Pfam" id="PF02367">
    <property type="entry name" value="TsaE"/>
    <property type="match status" value="1"/>
</dbReference>
<dbReference type="GO" id="GO:0005737">
    <property type="term" value="C:cytoplasm"/>
    <property type="evidence" value="ECO:0007669"/>
    <property type="project" value="UniProtKB-SubCell"/>
</dbReference>
<dbReference type="SUPFAM" id="SSF52540">
    <property type="entry name" value="P-loop containing nucleoside triphosphate hydrolases"/>
    <property type="match status" value="1"/>
</dbReference>
<keyword evidence="9" id="KW-0460">Magnesium</keyword>
<keyword evidence="6" id="KW-0479">Metal-binding</keyword>
<evidence type="ECO:0000256" key="8">
    <source>
        <dbReference type="ARBA" id="ARBA00022840"/>
    </source>
</evidence>
<dbReference type="GO" id="GO:0005524">
    <property type="term" value="F:ATP binding"/>
    <property type="evidence" value="ECO:0007669"/>
    <property type="project" value="UniProtKB-KW"/>
</dbReference>
<evidence type="ECO:0000256" key="3">
    <source>
        <dbReference type="ARBA" id="ARBA00019010"/>
    </source>
</evidence>
<evidence type="ECO:0000256" key="5">
    <source>
        <dbReference type="ARBA" id="ARBA00022694"/>
    </source>
</evidence>
<dbReference type="PANTHER" id="PTHR33540">
    <property type="entry name" value="TRNA THREONYLCARBAMOYLADENOSINE BIOSYNTHESIS PROTEIN TSAE"/>
    <property type="match status" value="1"/>
</dbReference>
<dbReference type="GO" id="GO:0002949">
    <property type="term" value="P:tRNA threonylcarbamoyladenosine modification"/>
    <property type="evidence" value="ECO:0007669"/>
    <property type="project" value="InterPro"/>
</dbReference>
<evidence type="ECO:0000256" key="7">
    <source>
        <dbReference type="ARBA" id="ARBA00022741"/>
    </source>
</evidence>
<dbReference type="PANTHER" id="PTHR33540:SF2">
    <property type="entry name" value="TRNA THREONYLCARBAMOYLADENOSINE BIOSYNTHESIS PROTEIN TSAE"/>
    <property type="match status" value="1"/>
</dbReference>
<keyword evidence="5" id="KW-0819">tRNA processing</keyword>
<comment type="subcellular location">
    <subcellularLocation>
        <location evidence="1">Cytoplasm</location>
    </subcellularLocation>
</comment>
<dbReference type="InterPro" id="IPR027417">
    <property type="entry name" value="P-loop_NTPase"/>
</dbReference>
<keyword evidence="4" id="KW-0963">Cytoplasm</keyword>
<keyword evidence="8" id="KW-0067">ATP-binding</keyword>
<gene>
    <name evidence="11" type="ORF">A2592_02805</name>
</gene>
<dbReference type="NCBIfam" id="TIGR00150">
    <property type="entry name" value="T6A_YjeE"/>
    <property type="match status" value="1"/>
</dbReference>
<dbReference type="InterPro" id="IPR003442">
    <property type="entry name" value="T6A_TsaE"/>
</dbReference>
<evidence type="ECO:0000313" key="12">
    <source>
        <dbReference type="Proteomes" id="UP000179230"/>
    </source>
</evidence>
<evidence type="ECO:0000256" key="4">
    <source>
        <dbReference type="ARBA" id="ARBA00022490"/>
    </source>
</evidence>
<sequence>MKVTEIKINSLEGLDAYGIDLLTQLQIKDRDKAVVLALSGDLGAGKTTLVQTIARDLGVIEVVTSPTFVIMKQYETSDKYFSKLIHIDAYRIEDVTEMKPLGFENLLKQANALICIEWAERIKPLLPKDTLTLELANDNNGTHTIKSHG</sequence>
<dbReference type="AlphaFoldDB" id="A0A1F6FU35"/>
<dbReference type="Gene3D" id="3.40.50.300">
    <property type="entry name" value="P-loop containing nucleotide triphosphate hydrolases"/>
    <property type="match status" value="1"/>
</dbReference>
<dbReference type="GO" id="GO:0016740">
    <property type="term" value="F:transferase activity"/>
    <property type="evidence" value="ECO:0007669"/>
    <property type="project" value="UniProtKB-KW"/>
</dbReference>
<keyword evidence="11" id="KW-0808">Transferase</keyword>
<evidence type="ECO:0000313" key="11">
    <source>
        <dbReference type="EMBL" id="OGG89359.1"/>
    </source>
</evidence>
<dbReference type="EMBL" id="MFMT01000002">
    <property type="protein sequence ID" value="OGG89359.1"/>
    <property type="molecule type" value="Genomic_DNA"/>
</dbReference>
<protein>
    <recommendedName>
        <fullName evidence="3">tRNA threonylcarbamoyladenosine biosynthesis protein TsaE</fullName>
    </recommendedName>
    <alternativeName>
        <fullName evidence="10">t(6)A37 threonylcarbamoyladenosine biosynthesis protein TsaE</fullName>
    </alternativeName>
</protein>
<evidence type="ECO:0000256" key="9">
    <source>
        <dbReference type="ARBA" id="ARBA00022842"/>
    </source>
</evidence>
<keyword evidence="7" id="KW-0547">Nucleotide-binding</keyword>
<dbReference type="Proteomes" id="UP000179230">
    <property type="component" value="Unassembled WGS sequence"/>
</dbReference>
<evidence type="ECO:0000256" key="6">
    <source>
        <dbReference type="ARBA" id="ARBA00022723"/>
    </source>
</evidence>
<organism evidence="11 12">
    <name type="scientific">Candidatus Kaiserbacteria bacterium RIFOXYD1_FULL_42_15</name>
    <dbReference type="NCBI Taxonomy" id="1798532"/>
    <lineage>
        <taxon>Bacteria</taxon>
        <taxon>Candidatus Kaiseribacteriota</taxon>
    </lineage>
</organism>
<dbReference type="GO" id="GO:0046872">
    <property type="term" value="F:metal ion binding"/>
    <property type="evidence" value="ECO:0007669"/>
    <property type="project" value="UniProtKB-KW"/>
</dbReference>
<evidence type="ECO:0000256" key="10">
    <source>
        <dbReference type="ARBA" id="ARBA00032441"/>
    </source>
</evidence>
<comment type="caution">
    <text evidence="11">The sequence shown here is derived from an EMBL/GenBank/DDBJ whole genome shotgun (WGS) entry which is preliminary data.</text>
</comment>